<dbReference type="KEGG" id="api:115034543"/>
<reference evidence="2" key="2">
    <citation type="submission" date="2022-06" db="UniProtKB">
        <authorList>
            <consortium name="EnsemblMetazoa"/>
        </authorList>
    </citation>
    <scope>IDENTIFICATION</scope>
</reference>
<dbReference type="EnsemblMetazoa" id="XM_029491836.1">
    <property type="protein sequence ID" value="XP_029347696.1"/>
    <property type="gene ID" value="LOC115034543"/>
</dbReference>
<dbReference type="Gene3D" id="1.10.340.70">
    <property type="match status" value="1"/>
</dbReference>
<keyword evidence="3" id="KW-1185">Reference proteome</keyword>
<dbReference type="InterPro" id="IPR041588">
    <property type="entry name" value="Integrase_H2C2"/>
</dbReference>
<proteinExistence type="predicted"/>
<accession>A0A8R2NT54</accession>
<feature type="domain" description="Integrase zinc-binding" evidence="1">
    <location>
        <begin position="121"/>
        <end position="161"/>
    </location>
</feature>
<name>A0A8R2NT54_ACYPI</name>
<dbReference type="PANTHER" id="PTHR33053:SF9">
    <property type="entry name" value="AGAP000105-PA"/>
    <property type="match status" value="1"/>
</dbReference>
<dbReference type="AlphaFoldDB" id="A0A8R2NT54"/>
<organism evidence="2 3">
    <name type="scientific">Acyrthosiphon pisum</name>
    <name type="common">Pea aphid</name>
    <dbReference type="NCBI Taxonomy" id="7029"/>
    <lineage>
        <taxon>Eukaryota</taxon>
        <taxon>Metazoa</taxon>
        <taxon>Ecdysozoa</taxon>
        <taxon>Arthropoda</taxon>
        <taxon>Hexapoda</taxon>
        <taxon>Insecta</taxon>
        <taxon>Pterygota</taxon>
        <taxon>Neoptera</taxon>
        <taxon>Paraneoptera</taxon>
        <taxon>Hemiptera</taxon>
        <taxon>Sternorrhyncha</taxon>
        <taxon>Aphidomorpha</taxon>
        <taxon>Aphidoidea</taxon>
        <taxon>Aphididae</taxon>
        <taxon>Macrosiphini</taxon>
        <taxon>Acyrthosiphon</taxon>
    </lineage>
</organism>
<sequence>MGFLNFCNIHSDISVLISEFSNLAKLALKSFRNDEDVEDSLNETDLTKDNLNVSGEQINTRKENEDIDKFIKKIELIAVVNEWKDKDKVIILQLYLKDSAEDFFEQLKSKNENITWNEVKRGHLGVNKTIKKIKKQFNWPNLKQDVKEYIKNCTACQMNKNTNKHIQYPMVITTTSTKPFEKIFLDIVGPLVTTGLEKYKMIKSQRSKRRKIKHELNYTSQSLFFNHASKSENNLNSVPCNLSVDNGSPSHPTSSKETIINLSEKTSTITTSDTSFMPINDENISSENDSENAKLFSNEVNSHVNSTSAEFSIKMFLVRWATEHNVTHVALNGLLKGLKNHDCFNDLPVDSRTLLGTPKNMCSNIRNVKPGIYYHFGLAAGIRRFIPKNITDVKVSIGIDGLPLSKSSNGQFWPILASIIVDSHLPKKVFPVGIYYEFEKPKDSDDFLFDFINETNELIVNGMVVNQLNISVSNRGRFAPAVSSPSKKQVHGRFVPVYY</sequence>
<dbReference type="Proteomes" id="UP000007819">
    <property type="component" value="Unassembled WGS sequence"/>
</dbReference>
<dbReference type="Pfam" id="PF17921">
    <property type="entry name" value="Integrase_H2C2"/>
    <property type="match status" value="1"/>
</dbReference>
<evidence type="ECO:0000259" key="1">
    <source>
        <dbReference type="Pfam" id="PF17921"/>
    </source>
</evidence>
<evidence type="ECO:0000313" key="2">
    <source>
        <dbReference type="EnsemblMetazoa" id="XP_029347696.1"/>
    </source>
</evidence>
<protein>
    <recommendedName>
        <fullName evidence="1">Integrase zinc-binding domain-containing protein</fullName>
    </recommendedName>
</protein>
<dbReference type="RefSeq" id="XP_029347696.1">
    <property type="nucleotide sequence ID" value="XM_029491836.1"/>
</dbReference>
<reference evidence="3" key="1">
    <citation type="submission" date="2010-06" db="EMBL/GenBank/DDBJ databases">
        <authorList>
            <person name="Jiang H."/>
            <person name="Abraham K."/>
            <person name="Ali S."/>
            <person name="Alsbrooks S.L."/>
            <person name="Anim B.N."/>
            <person name="Anosike U.S."/>
            <person name="Attaway T."/>
            <person name="Bandaranaike D.P."/>
            <person name="Battles P.K."/>
            <person name="Bell S.N."/>
            <person name="Bell A.V."/>
            <person name="Beltran B."/>
            <person name="Bickham C."/>
            <person name="Bustamante Y."/>
            <person name="Caleb T."/>
            <person name="Canada A."/>
            <person name="Cardenas V."/>
            <person name="Carter K."/>
            <person name="Chacko J."/>
            <person name="Chandrabose M.N."/>
            <person name="Chavez D."/>
            <person name="Chavez A."/>
            <person name="Chen L."/>
            <person name="Chu H.-S."/>
            <person name="Claassen K.J."/>
            <person name="Cockrell R."/>
            <person name="Collins M."/>
            <person name="Cooper J.A."/>
            <person name="Cree A."/>
            <person name="Curry S.M."/>
            <person name="Da Y."/>
            <person name="Dao M.D."/>
            <person name="Das B."/>
            <person name="Davila M.-L."/>
            <person name="Davy-Carroll L."/>
            <person name="Denson S."/>
            <person name="Dinh H."/>
            <person name="Ebong V.E."/>
            <person name="Edwards J.R."/>
            <person name="Egan A."/>
            <person name="El-Daye J."/>
            <person name="Escobedo L."/>
            <person name="Fernandez S."/>
            <person name="Fernando P.R."/>
            <person name="Flagg N."/>
            <person name="Forbes L.D."/>
            <person name="Fowler R.G."/>
            <person name="Fu Q."/>
            <person name="Gabisi R.A."/>
            <person name="Ganer J."/>
            <person name="Garbino Pronczuk A."/>
            <person name="Garcia R.M."/>
            <person name="Garner T."/>
            <person name="Garrett T.E."/>
            <person name="Gonzalez D.A."/>
            <person name="Hamid H."/>
            <person name="Hawkins E.S."/>
            <person name="Hirani K."/>
            <person name="Hogues M.E."/>
            <person name="Hollins B."/>
            <person name="Hsiao C.-H."/>
            <person name="Jabil R."/>
            <person name="James M.L."/>
            <person name="Jhangiani S.N."/>
            <person name="Johnson B."/>
            <person name="Johnson Q."/>
            <person name="Joshi V."/>
            <person name="Kalu J.B."/>
            <person name="Kam C."/>
            <person name="Kashfia A."/>
            <person name="Keebler J."/>
            <person name="Kisamo H."/>
            <person name="Kovar C.L."/>
            <person name="Lago L.A."/>
            <person name="Lai C.-Y."/>
            <person name="Laidlaw J."/>
            <person name="Lara F."/>
            <person name="Le T.-K."/>
            <person name="Lee S.L."/>
            <person name="Legall F.H."/>
            <person name="Lemon S.J."/>
            <person name="Lewis L.R."/>
            <person name="Li B."/>
            <person name="Liu Y."/>
            <person name="Liu Y.-S."/>
            <person name="Lopez J."/>
            <person name="Lozado R.J."/>
            <person name="Lu J."/>
            <person name="Madu R.C."/>
            <person name="Maheshwari M."/>
            <person name="Maheshwari R."/>
            <person name="Malloy K."/>
            <person name="Martinez E."/>
            <person name="Mathew T."/>
            <person name="Mercado I.C."/>
            <person name="Mercado C."/>
            <person name="Meyer B."/>
            <person name="Montgomery K."/>
            <person name="Morgan M.B."/>
            <person name="Munidasa M."/>
            <person name="Nazareth L.V."/>
            <person name="Nelson J."/>
            <person name="Ng B.M."/>
            <person name="Nguyen N.B."/>
            <person name="Nguyen P.Q."/>
            <person name="Nguyen T."/>
            <person name="Obregon M."/>
            <person name="Okwuonu G.O."/>
            <person name="Onwere C.G."/>
            <person name="Orozco G."/>
            <person name="Parra A."/>
            <person name="Patel S."/>
            <person name="Patil S."/>
            <person name="Perez A."/>
            <person name="Perez Y."/>
            <person name="Pham C."/>
            <person name="Primus E.L."/>
            <person name="Pu L.-L."/>
            <person name="Puazo M."/>
            <person name="Qin X."/>
            <person name="Quiroz J.B."/>
            <person name="Reese J."/>
            <person name="Richards S."/>
            <person name="Rives C.M."/>
            <person name="Robberts R."/>
            <person name="Ruiz S.J."/>
            <person name="Ruiz M.J."/>
            <person name="Santibanez J."/>
            <person name="Schneider B.W."/>
            <person name="Sisson I."/>
            <person name="Smith M."/>
            <person name="Sodergren E."/>
            <person name="Song X.-Z."/>
            <person name="Song B.B."/>
            <person name="Summersgill H."/>
            <person name="Thelus R."/>
            <person name="Thornton R.D."/>
            <person name="Trejos Z.Y."/>
            <person name="Usmani K."/>
            <person name="Vattathil S."/>
            <person name="Villasana D."/>
            <person name="Walker D.L."/>
            <person name="Wang S."/>
            <person name="Wang K."/>
            <person name="White C.S."/>
            <person name="Williams A.C."/>
            <person name="Williamson J."/>
            <person name="Wilson K."/>
            <person name="Woghiren I.O."/>
            <person name="Woodworth J.R."/>
            <person name="Worley K.C."/>
            <person name="Wright R.A."/>
            <person name="Wu W."/>
            <person name="Young L."/>
            <person name="Zhang L."/>
            <person name="Zhang J."/>
            <person name="Zhu Y."/>
            <person name="Muzny D.M."/>
            <person name="Weinstock G."/>
            <person name="Gibbs R.A."/>
        </authorList>
    </citation>
    <scope>NUCLEOTIDE SEQUENCE [LARGE SCALE GENOMIC DNA]</scope>
    <source>
        <strain evidence="3">LSR1</strain>
    </source>
</reference>
<dbReference type="PANTHER" id="PTHR33053">
    <property type="entry name" value="PROTEIN, PUTATIVE-RELATED"/>
    <property type="match status" value="1"/>
</dbReference>
<evidence type="ECO:0000313" key="3">
    <source>
        <dbReference type="Proteomes" id="UP000007819"/>
    </source>
</evidence>
<dbReference type="GeneID" id="115034543"/>
<dbReference type="OrthoDB" id="6629909at2759"/>